<feature type="compositionally biased region" description="Polar residues" evidence="1">
    <location>
        <begin position="27"/>
        <end position="39"/>
    </location>
</feature>
<evidence type="ECO:0000313" key="3">
    <source>
        <dbReference type="EMBL" id="RKF18267.1"/>
    </source>
</evidence>
<dbReference type="AlphaFoldDB" id="A0A420EC50"/>
<evidence type="ECO:0000313" key="4">
    <source>
        <dbReference type="Proteomes" id="UP000284395"/>
    </source>
</evidence>
<feature type="signal peptide" evidence="2">
    <location>
        <begin position="1"/>
        <end position="25"/>
    </location>
</feature>
<sequence>MMKKHSILLAASGLLVLAACSEAEAPGTQSESEQTASDDTSADRVPMSSDSAVDQDNEDRITIDENGVSATIRDDGNKVSLDHDGDVSASVKTD</sequence>
<reference evidence="3 4" key="1">
    <citation type="submission" date="2018-09" db="EMBL/GenBank/DDBJ databases">
        <title>Altererythrobacter spongiae sp. nov., isolated from a marine sponge.</title>
        <authorList>
            <person name="Zhuang L."/>
            <person name="Luo L."/>
        </authorList>
    </citation>
    <scope>NUCLEOTIDE SEQUENCE [LARGE SCALE GENOMIC DNA]</scope>
    <source>
        <strain evidence="3 4">HN-Y73</strain>
    </source>
</reference>
<keyword evidence="4" id="KW-1185">Reference proteome</keyword>
<accession>A0A420EC50</accession>
<dbReference type="EMBL" id="RAPF01000010">
    <property type="protein sequence ID" value="RKF18267.1"/>
    <property type="molecule type" value="Genomic_DNA"/>
</dbReference>
<dbReference type="Proteomes" id="UP000284395">
    <property type="component" value="Unassembled WGS sequence"/>
</dbReference>
<name>A0A420EC50_9SPHN</name>
<feature type="compositionally biased region" description="Basic and acidic residues" evidence="1">
    <location>
        <begin position="72"/>
        <end position="86"/>
    </location>
</feature>
<feature type="chain" id="PRO_5019284234" evidence="2">
    <location>
        <begin position="26"/>
        <end position="94"/>
    </location>
</feature>
<keyword evidence="2" id="KW-0732">Signal</keyword>
<organism evidence="3 4">
    <name type="scientific">Altericroceibacterium spongiae</name>
    <dbReference type="NCBI Taxonomy" id="2320269"/>
    <lineage>
        <taxon>Bacteria</taxon>
        <taxon>Pseudomonadati</taxon>
        <taxon>Pseudomonadota</taxon>
        <taxon>Alphaproteobacteria</taxon>
        <taxon>Sphingomonadales</taxon>
        <taxon>Erythrobacteraceae</taxon>
        <taxon>Altericroceibacterium</taxon>
    </lineage>
</organism>
<protein>
    <submittedName>
        <fullName evidence="3">Uncharacterized protein</fullName>
    </submittedName>
</protein>
<feature type="region of interest" description="Disordered" evidence="1">
    <location>
        <begin position="22"/>
        <end position="94"/>
    </location>
</feature>
<evidence type="ECO:0000256" key="1">
    <source>
        <dbReference type="SAM" id="MobiDB-lite"/>
    </source>
</evidence>
<dbReference type="PROSITE" id="PS51257">
    <property type="entry name" value="PROKAR_LIPOPROTEIN"/>
    <property type="match status" value="1"/>
</dbReference>
<evidence type="ECO:0000256" key="2">
    <source>
        <dbReference type="SAM" id="SignalP"/>
    </source>
</evidence>
<comment type="caution">
    <text evidence="3">The sequence shown here is derived from an EMBL/GenBank/DDBJ whole genome shotgun (WGS) entry which is preliminary data.</text>
</comment>
<gene>
    <name evidence="3" type="ORF">D6851_14930</name>
</gene>
<proteinExistence type="predicted"/>
<dbReference type="RefSeq" id="WP_120325710.1">
    <property type="nucleotide sequence ID" value="NZ_RAPF01000010.1"/>
</dbReference>